<dbReference type="Proteomes" id="UP001055093">
    <property type="component" value="Unassembled WGS sequence"/>
</dbReference>
<dbReference type="EMBL" id="BPRE01000010">
    <property type="protein sequence ID" value="GJE76807.1"/>
    <property type="molecule type" value="Genomic_DNA"/>
</dbReference>
<evidence type="ECO:0000313" key="1">
    <source>
        <dbReference type="EMBL" id="GJE76807.1"/>
    </source>
</evidence>
<proteinExistence type="predicted"/>
<sequence length="197" mass="21711">MVVSRVNLATIGNVQNILLLGSGVPLGRPATLGPRCAGTLRPYISAAVTEILFYHLQRQPLEKVLPNLLEKSLERGWQAAIQAVSEERLQALDDGLWTYTDESFLPHGTDRDTDAATQPVVLTLRTENPNGASIRFLVEGADLPEDAGGYERICILFDGTDTDALLRAREQWRGAKEAGHTVAYWQQDESGRWAKKA</sequence>
<name>A0ABQ4V1K3_9HYPH</name>
<dbReference type="PANTHER" id="PTHR38767">
    <property type="entry name" value="DNA POLYMERASE III SUBUNIT CHI"/>
    <property type="match status" value="1"/>
</dbReference>
<dbReference type="InterPro" id="IPR007459">
    <property type="entry name" value="DNA_pol3_chi"/>
</dbReference>
<comment type="caution">
    <text evidence="1">The sequence shown here is derived from an EMBL/GenBank/DDBJ whole genome shotgun (WGS) entry which is preliminary data.</text>
</comment>
<accession>A0ABQ4V1K3</accession>
<dbReference type="PANTHER" id="PTHR38767:SF1">
    <property type="entry name" value="DNA POLYMERASE III SUBUNIT CHI"/>
    <property type="match status" value="1"/>
</dbReference>
<protein>
    <recommendedName>
        <fullName evidence="3">DNA polymerase III subunit chi</fullName>
    </recommendedName>
</protein>
<reference evidence="1" key="2">
    <citation type="submission" date="2021-08" db="EMBL/GenBank/DDBJ databases">
        <authorList>
            <person name="Tani A."/>
            <person name="Ola A."/>
            <person name="Ogura Y."/>
            <person name="Katsura K."/>
            <person name="Hayashi T."/>
        </authorList>
    </citation>
    <scope>NUCLEOTIDE SEQUENCE</scope>
    <source>
        <strain evidence="1">DSM 14458</strain>
    </source>
</reference>
<dbReference type="NCBIfam" id="NF004347">
    <property type="entry name" value="PRK05728.1-4"/>
    <property type="match status" value="1"/>
</dbReference>
<dbReference type="Gene3D" id="3.40.50.10110">
    <property type="entry name" value="DNA polymerase III subunit chi"/>
    <property type="match status" value="1"/>
</dbReference>
<dbReference type="Pfam" id="PF04364">
    <property type="entry name" value="DNA_pol3_chi"/>
    <property type="match status" value="1"/>
</dbReference>
<gene>
    <name evidence="1" type="ORF">BGCPKDLD_3406</name>
</gene>
<evidence type="ECO:0008006" key="3">
    <source>
        <dbReference type="Google" id="ProtNLM"/>
    </source>
</evidence>
<keyword evidence="2" id="KW-1185">Reference proteome</keyword>
<dbReference type="InterPro" id="IPR036768">
    <property type="entry name" value="PolIII_chi_sf"/>
</dbReference>
<dbReference type="SUPFAM" id="SSF102400">
    <property type="entry name" value="DNA polymerase III chi subunit"/>
    <property type="match status" value="1"/>
</dbReference>
<organism evidence="1 2">
    <name type="scientific">Methylorubrum suomiense</name>
    <dbReference type="NCBI Taxonomy" id="144191"/>
    <lineage>
        <taxon>Bacteria</taxon>
        <taxon>Pseudomonadati</taxon>
        <taxon>Pseudomonadota</taxon>
        <taxon>Alphaproteobacteria</taxon>
        <taxon>Hyphomicrobiales</taxon>
        <taxon>Methylobacteriaceae</taxon>
        <taxon>Methylorubrum</taxon>
    </lineage>
</organism>
<reference evidence="1" key="1">
    <citation type="journal article" date="2021" name="Front. Microbiol.">
        <title>Comprehensive Comparative Genomics and Phenotyping of Methylobacterium Species.</title>
        <authorList>
            <person name="Alessa O."/>
            <person name="Ogura Y."/>
            <person name="Fujitani Y."/>
            <person name="Takami H."/>
            <person name="Hayashi T."/>
            <person name="Sahin N."/>
            <person name="Tani A."/>
        </authorList>
    </citation>
    <scope>NUCLEOTIDE SEQUENCE</scope>
    <source>
        <strain evidence="1">DSM 14458</strain>
    </source>
</reference>
<evidence type="ECO:0000313" key="2">
    <source>
        <dbReference type="Proteomes" id="UP001055093"/>
    </source>
</evidence>